<feature type="compositionally biased region" description="Basic and acidic residues" evidence="4">
    <location>
        <begin position="169"/>
        <end position="185"/>
    </location>
</feature>
<feature type="repeat" description="RCC1" evidence="2">
    <location>
        <begin position="106"/>
        <end position="156"/>
    </location>
</feature>
<dbReference type="PROSITE" id="PS00626">
    <property type="entry name" value="RCC1_2"/>
    <property type="match status" value="2"/>
</dbReference>
<feature type="repeat" description="RCC1" evidence="2">
    <location>
        <begin position="269"/>
        <end position="320"/>
    </location>
</feature>
<protein>
    <recommendedName>
        <fullName evidence="7">Regulator of chromosome condensation</fullName>
    </recommendedName>
</protein>
<feature type="region of interest" description="Disordered" evidence="4">
    <location>
        <begin position="656"/>
        <end position="684"/>
    </location>
</feature>
<dbReference type="InterPro" id="IPR051625">
    <property type="entry name" value="Signaling_Regulatory_Domain"/>
</dbReference>
<feature type="region of interest" description="Disordered" evidence="4">
    <location>
        <begin position="840"/>
        <end position="866"/>
    </location>
</feature>
<feature type="compositionally biased region" description="Basic and acidic residues" evidence="4">
    <location>
        <begin position="656"/>
        <end position="676"/>
    </location>
</feature>
<dbReference type="PRINTS" id="PR00633">
    <property type="entry name" value="RCCNDNSATION"/>
</dbReference>
<reference evidence="5 6" key="1">
    <citation type="submission" date="2013-11" db="EMBL/GenBank/DDBJ databases">
        <title>The Genome Sequence of Plasmodium yoelii 17X.</title>
        <authorList>
            <consortium name="The Broad Institute Genomics Platform"/>
            <consortium name="The Broad Institute Genome Sequencing Center for Infectious Disease"/>
            <person name="Neafsey D."/>
            <person name="Adams J."/>
            <person name="Walker B."/>
            <person name="Young S.K."/>
            <person name="Zeng Q."/>
            <person name="Gargeya S."/>
            <person name="Fitzgerald M."/>
            <person name="Haas B."/>
            <person name="Abouelleil A."/>
            <person name="Alvarado L."/>
            <person name="Chapman S.B."/>
            <person name="Gainer-Dewar J."/>
            <person name="Goldberg J."/>
            <person name="Griggs A."/>
            <person name="Gujja S."/>
            <person name="Hansen M."/>
            <person name="Howarth C."/>
            <person name="Imamovic A."/>
            <person name="Ireland A."/>
            <person name="Larimer J."/>
            <person name="McCowan C."/>
            <person name="Murphy C."/>
            <person name="Pearson M."/>
            <person name="Poon T.W."/>
            <person name="Priest M."/>
            <person name="Roberts A."/>
            <person name="Saif S."/>
            <person name="Shea T."/>
            <person name="Sykes S."/>
            <person name="Wortman J."/>
            <person name="Nusbaum C."/>
            <person name="Birren B."/>
        </authorList>
    </citation>
    <scope>NUCLEOTIDE SEQUENCE [LARGE SCALE GENOMIC DNA]</scope>
    <source>
        <strain evidence="5 6">17X</strain>
    </source>
</reference>
<dbReference type="SUPFAM" id="SSF50985">
    <property type="entry name" value="RCC1/BLIP-II"/>
    <property type="match status" value="1"/>
</dbReference>
<organism evidence="5 6">
    <name type="scientific">Plasmodium yoelii 17X</name>
    <dbReference type="NCBI Taxonomy" id="1323249"/>
    <lineage>
        <taxon>Eukaryota</taxon>
        <taxon>Sar</taxon>
        <taxon>Alveolata</taxon>
        <taxon>Apicomplexa</taxon>
        <taxon>Aconoidasida</taxon>
        <taxon>Haemosporida</taxon>
        <taxon>Plasmodiidae</taxon>
        <taxon>Plasmodium</taxon>
        <taxon>Plasmodium (Vinckeia)</taxon>
    </lineage>
</organism>
<feature type="region of interest" description="Disordered" evidence="4">
    <location>
        <begin position="162"/>
        <end position="185"/>
    </location>
</feature>
<dbReference type="PROSITE" id="PS50012">
    <property type="entry name" value="RCC1_3"/>
    <property type="match status" value="4"/>
</dbReference>
<evidence type="ECO:0008006" key="7">
    <source>
        <dbReference type="Google" id="ProtNLM"/>
    </source>
</evidence>
<feature type="repeat" description="RCC1" evidence="2">
    <location>
        <begin position="321"/>
        <end position="371"/>
    </location>
</feature>
<feature type="repeat" description="RCC1" evidence="2">
    <location>
        <begin position="54"/>
        <end position="105"/>
    </location>
</feature>
<name>V7PH09_PLAYE</name>
<dbReference type="InterPro" id="IPR009091">
    <property type="entry name" value="RCC1/BLIP-II"/>
</dbReference>
<dbReference type="OrthoDB" id="10256179at2759"/>
<evidence type="ECO:0000313" key="5">
    <source>
        <dbReference type="EMBL" id="ETB57588.1"/>
    </source>
</evidence>
<evidence type="ECO:0000256" key="3">
    <source>
        <dbReference type="SAM" id="Coils"/>
    </source>
</evidence>
<evidence type="ECO:0000313" key="6">
    <source>
        <dbReference type="Proteomes" id="UP000018538"/>
    </source>
</evidence>
<gene>
    <name evidence="5" type="ORF">YYC_04444</name>
</gene>
<dbReference type="EMBL" id="KI635795">
    <property type="protein sequence ID" value="ETB57588.1"/>
    <property type="molecule type" value="Genomic_DNA"/>
</dbReference>
<keyword evidence="3" id="KW-0175">Coiled coil</keyword>
<dbReference type="AlphaFoldDB" id="V7PH09"/>
<feature type="coiled-coil region" evidence="3">
    <location>
        <begin position="224"/>
        <end position="251"/>
    </location>
</feature>
<dbReference type="Proteomes" id="UP000018538">
    <property type="component" value="Unassembled WGS sequence"/>
</dbReference>
<accession>V7PH09</accession>
<evidence type="ECO:0000256" key="2">
    <source>
        <dbReference type="PROSITE-ProRule" id="PRU00235"/>
    </source>
</evidence>
<evidence type="ECO:0000256" key="4">
    <source>
        <dbReference type="SAM" id="MobiDB-lite"/>
    </source>
</evidence>
<evidence type="ECO:0000256" key="1">
    <source>
        <dbReference type="ARBA" id="ARBA00022737"/>
    </source>
</evidence>
<sequence length="984" mass="114415">MGQGNVKNRLILHGTNEYLIDRKKKLCFLNIRNNVKIKNIYNGPNNIIVIYENDDLEIVGLNNHGQLGLGDKLNRNKLTINPIFSKQAIRKISCGLEHIIALMYNYNIFVWGNNEYGQLGIGDTTKEISTPLLVYFNEKVIDIACGNNHSIFLTESEPLQDNYTTNDIDEQKKDKKCPNSNKATEKEDNINNKYLFNLDISINDQHYTNHIDNLNQRNLLHFHNEIKFKEKEEIKNKIEDISKEVKNEQKQTPLEKENNIQKEDIVCFNDIYSCGSGSNGKLGFKEEDNVYFPKKVDIKKKLKINNIYSSHDYNALLTNTGELYTWGNNNIDELNTNNKKSNYEIKIKNFNNDIVIKVSLGKLYSACLTKNNNFYIWGNNITGIKKLNLSNHKVKEFSCNDDNIIILTEDNKLFLLNSLKKIQYMNKLIEDKLYANKKNNNSILYNFIGNGNNYLYVQMGIHQDVNNISSLKINDYPTNNLLESVDKQDITHNEINENRIHCNNSVPLNSNNIETMQSILNTKDTQIEQYKLFEDSKKNKNCEEIIFSSKISEKSETTPDIATVSSLKGNEDEIEDKKKKDYEEIGQNCERIKINNTTYSDLPFFKMDHTTNNIKSKPIYGINKHIINTFSSFSNKFEKNENLYTFCSVPVIEKEANEETKNEESKNEEPKNEKKMQKSKKNTKHYNMSNEKIKITNFLNNINNSKQIACINDIDCLINGTYLNFENKKNIYVDYDFIKNKIADVMNKNVNYIDYLSCCDETINNFDDLSTENQNLFSSYAPQEDKYINLNIILLKELNKQKKINIFYSHVLSAILQQLNDLKKEKKKLKKKLSLFRNLNKPNQSVSKDEDKTHQKYNNSSNIINNNRKNKTIPILKKYPKRLHTNQSKKTKEKSESFSPLYLKQHNTNMHIDIPAATTIFGSNNNNNPYFLGESNIINTQSEQINNESNNLLFVNEFEPDLFIKKKSKNHTEVNNIPIFFLNN</sequence>
<keyword evidence="6" id="KW-1185">Reference proteome</keyword>
<dbReference type="PANTHER" id="PTHR22872">
    <property type="entry name" value="BTK-BINDING PROTEIN-RELATED"/>
    <property type="match status" value="1"/>
</dbReference>
<dbReference type="InterPro" id="IPR000408">
    <property type="entry name" value="Reg_chr_condens"/>
</dbReference>
<proteinExistence type="predicted"/>
<dbReference type="Gene3D" id="2.130.10.30">
    <property type="entry name" value="Regulator of chromosome condensation 1/beta-lactamase-inhibitor protein II"/>
    <property type="match status" value="2"/>
</dbReference>
<dbReference type="Pfam" id="PF00415">
    <property type="entry name" value="RCC1"/>
    <property type="match status" value="2"/>
</dbReference>
<keyword evidence="1" id="KW-0677">Repeat</keyword>
<feature type="coiled-coil region" evidence="3">
    <location>
        <begin position="812"/>
        <end position="839"/>
    </location>
</feature>